<keyword evidence="4" id="KW-0732">Signal</keyword>
<dbReference type="PROSITE" id="PS51257">
    <property type="entry name" value="PROKAR_LIPOPROTEIN"/>
    <property type="match status" value="1"/>
</dbReference>
<evidence type="ECO:0000259" key="7">
    <source>
        <dbReference type="Pfam" id="PF07732"/>
    </source>
</evidence>
<keyword evidence="9" id="KW-1185">Reference proteome</keyword>
<keyword evidence="1" id="KW-0479">Metal-binding</keyword>
<evidence type="ECO:0000259" key="6">
    <source>
        <dbReference type="Pfam" id="PF07731"/>
    </source>
</evidence>
<dbReference type="InterPro" id="IPR001117">
    <property type="entry name" value="Cu-oxidase_2nd"/>
</dbReference>
<dbReference type="Proteomes" id="UP000617979">
    <property type="component" value="Unassembled WGS sequence"/>
</dbReference>
<dbReference type="Pfam" id="PF00394">
    <property type="entry name" value="Cu-oxidase"/>
    <property type="match status" value="1"/>
</dbReference>
<dbReference type="Pfam" id="PF07732">
    <property type="entry name" value="Cu-oxidase_3"/>
    <property type="match status" value="1"/>
</dbReference>
<dbReference type="CDD" id="cd04202">
    <property type="entry name" value="CuRO_D2_2dMcoN_like"/>
    <property type="match status" value="2"/>
</dbReference>
<feature type="domain" description="Plastocyanin-like" evidence="5">
    <location>
        <begin position="186"/>
        <end position="308"/>
    </location>
</feature>
<feature type="chain" id="PRO_5045708365" evidence="4">
    <location>
        <begin position="23"/>
        <end position="502"/>
    </location>
</feature>
<evidence type="ECO:0000313" key="9">
    <source>
        <dbReference type="Proteomes" id="UP000617979"/>
    </source>
</evidence>
<dbReference type="InterPro" id="IPR011706">
    <property type="entry name" value="Cu-oxidase_C"/>
</dbReference>
<dbReference type="InterPro" id="IPR008972">
    <property type="entry name" value="Cupredoxin"/>
</dbReference>
<feature type="signal peptide" evidence="4">
    <location>
        <begin position="1"/>
        <end position="22"/>
    </location>
</feature>
<dbReference type="Gene3D" id="2.60.40.420">
    <property type="entry name" value="Cupredoxins - blue copper proteins"/>
    <property type="match status" value="2"/>
</dbReference>
<evidence type="ECO:0000256" key="2">
    <source>
        <dbReference type="ARBA" id="ARBA00023002"/>
    </source>
</evidence>
<feature type="domain" description="Plastocyanin-like" evidence="6">
    <location>
        <begin position="378"/>
        <end position="483"/>
    </location>
</feature>
<dbReference type="InterPro" id="IPR002355">
    <property type="entry name" value="Cu_oxidase_Cu_BS"/>
</dbReference>
<comment type="caution">
    <text evidence="8">The sequence shown here is derived from an EMBL/GenBank/DDBJ whole genome shotgun (WGS) entry which is preliminary data.</text>
</comment>
<dbReference type="SUPFAM" id="SSF49503">
    <property type="entry name" value="Cupredoxins"/>
    <property type="match status" value="3"/>
</dbReference>
<dbReference type="InterPro" id="IPR011707">
    <property type="entry name" value="Cu-oxidase-like_N"/>
</dbReference>
<dbReference type="Pfam" id="PF07731">
    <property type="entry name" value="Cu-oxidase_2"/>
    <property type="match status" value="1"/>
</dbReference>
<name>A0ABQ1H4W8_9BACL</name>
<keyword evidence="3" id="KW-0186">Copper</keyword>
<dbReference type="InterPro" id="IPR033138">
    <property type="entry name" value="Cu_oxidase_CS"/>
</dbReference>
<evidence type="ECO:0000313" key="8">
    <source>
        <dbReference type="EMBL" id="GGA57439.1"/>
    </source>
</evidence>
<accession>A0ABQ1H4W8</accession>
<evidence type="ECO:0000256" key="1">
    <source>
        <dbReference type="ARBA" id="ARBA00022723"/>
    </source>
</evidence>
<dbReference type="RefSeq" id="WP_009710699.1">
    <property type="nucleotide sequence ID" value="NZ_BMEX01000024.1"/>
</dbReference>
<dbReference type="PROSITE" id="PS00080">
    <property type="entry name" value="MULTICOPPER_OXIDASE2"/>
    <property type="match status" value="1"/>
</dbReference>
<keyword evidence="2" id="KW-0560">Oxidoreductase</keyword>
<protein>
    <submittedName>
        <fullName evidence="8">Copper oxidase</fullName>
    </submittedName>
</protein>
<dbReference type="PANTHER" id="PTHR11709:SF394">
    <property type="entry name" value="FI03373P-RELATED"/>
    <property type="match status" value="1"/>
</dbReference>
<proteinExistence type="predicted"/>
<reference evidence="9" key="1">
    <citation type="journal article" date="2019" name="Int. J. Syst. Evol. Microbiol.">
        <title>The Global Catalogue of Microorganisms (GCM) 10K type strain sequencing project: providing services to taxonomists for standard genome sequencing and annotation.</title>
        <authorList>
            <consortium name="The Broad Institute Genomics Platform"/>
            <consortium name="The Broad Institute Genome Sequencing Center for Infectious Disease"/>
            <person name="Wu L."/>
            <person name="Ma J."/>
        </authorList>
    </citation>
    <scope>NUCLEOTIDE SEQUENCE [LARGE SCALE GENOMIC DNA]</scope>
    <source>
        <strain evidence="9">CGMCC 1.12404</strain>
    </source>
</reference>
<dbReference type="CDD" id="cd13861">
    <property type="entry name" value="CuRO_1_CumA_like"/>
    <property type="match status" value="1"/>
</dbReference>
<dbReference type="EMBL" id="BMEX01000024">
    <property type="protein sequence ID" value="GGA57439.1"/>
    <property type="molecule type" value="Genomic_DNA"/>
</dbReference>
<organism evidence="8 9">
    <name type="scientific">Kroppenstedtia guangzhouensis</name>
    <dbReference type="NCBI Taxonomy" id="1274356"/>
    <lineage>
        <taxon>Bacteria</taxon>
        <taxon>Bacillati</taxon>
        <taxon>Bacillota</taxon>
        <taxon>Bacilli</taxon>
        <taxon>Bacillales</taxon>
        <taxon>Thermoactinomycetaceae</taxon>
        <taxon>Kroppenstedtia</taxon>
    </lineage>
</organism>
<dbReference type="PANTHER" id="PTHR11709">
    <property type="entry name" value="MULTI-COPPER OXIDASE"/>
    <property type="match status" value="1"/>
</dbReference>
<dbReference type="InterPro" id="IPR045087">
    <property type="entry name" value="Cu-oxidase_fam"/>
</dbReference>
<feature type="domain" description="Plastocyanin-like" evidence="7">
    <location>
        <begin position="70"/>
        <end position="179"/>
    </location>
</feature>
<sequence length="502" mass="55844">MRNKGKIVALFTALSLFTAACSMPGEMQGMGGKGNQEHNASAIELKGEKPAEAKKSGDTFELMAKKSSLETANGEKWPTWSYNGSSPGPTIRVKEGEMVRVRLKNTLPEPVTIHWHGLPVPNRMDGVPGVTQNSVEPGKTFTYEFKATVPGTYWYHSHQKSADQVERGLYGTVIVDPKKAEKVDRDYTLVLDEWNRPGKKGGHGEMGHGGVMNHHMDYDVFTINGGTYPNVPPIEVNRGDRVKLRLVNAGYQTHHIHVHGHDVKVTHMDGQPVNQPPSFRDQLIPVSPGERYEVELIANNPGNHIVESHDSESAAAGMKVPIRYQGVSRDGVDTAAGQMQLPVLNTARYGKEQRGGFKVDDSFDEEIKADLGEGMDHPNMKMVYTINGKTFDESEPFQVKKGDKVKLRMENTGRQNHPMHLHGHFFQVIRKNGKPVNSMPMKDTLNVRPGESYEIAFEADNPGDWMFHCHDLHHAADGMATLLKYKGYKSFKPDPNAPNEPE</sequence>
<gene>
    <name evidence="8" type="ORF">GCM10007416_33350</name>
</gene>
<evidence type="ECO:0000259" key="5">
    <source>
        <dbReference type="Pfam" id="PF00394"/>
    </source>
</evidence>
<evidence type="ECO:0000256" key="3">
    <source>
        <dbReference type="ARBA" id="ARBA00023008"/>
    </source>
</evidence>
<evidence type="ECO:0000256" key="4">
    <source>
        <dbReference type="SAM" id="SignalP"/>
    </source>
</evidence>
<dbReference type="PROSITE" id="PS00079">
    <property type="entry name" value="MULTICOPPER_OXIDASE1"/>
    <property type="match status" value="1"/>
</dbReference>